<sequence>MKRIFFIVLLFAGCAPKTASVAPLPSPPAEAAPVTAPAKASREAVERADTKATQLASAAAEARADATAAREEAERLAKAKTATAEELDDLWKSMQKVEARNLFLESETKTLSAQLAEAHKLSAELESAATAKDAESAALRAQNEDLRAVAATYADKINAVQREASELKTKADKLAGEIRVYRWALWGIGGLIGLLGLAYVTLRWIAPLILKFVTP</sequence>
<keyword evidence="3" id="KW-0812">Transmembrane</keyword>
<name>A0A934SED6_9BACT</name>
<accession>A0A934SED6</accession>
<dbReference type="RefSeq" id="WP_200272018.1">
    <property type="nucleotide sequence ID" value="NZ_JAENIJ010000025.1"/>
</dbReference>
<evidence type="ECO:0000256" key="3">
    <source>
        <dbReference type="SAM" id="Phobius"/>
    </source>
</evidence>
<feature type="signal peptide" evidence="4">
    <location>
        <begin position="1"/>
        <end position="21"/>
    </location>
</feature>
<evidence type="ECO:0000313" key="5">
    <source>
        <dbReference type="EMBL" id="MBK1883653.1"/>
    </source>
</evidence>
<comment type="caution">
    <text evidence="5">The sequence shown here is derived from an EMBL/GenBank/DDBJ whole genome shotgun (WGS) entry which is preliminary data.</text>
</comment>
<evidence type="ECO:0000256" key="2">
    <source>
        <dbReference type="SAM" id="MobiDB-lite"/>
    </source>
</evidence>
<feature type="transmembrane region" description="Helical" evidence="3">
    <location>
        <begin position="183"/>
        <end position="202"/>
    </location>
</feature>
<keyword evidence="1" id="KW-0175">Coiled coil</keyword>
<feature type="region of interest" description="Disordered" evidence="2">
    <location>
        <begin position="21"/>
        <end position="43"/>
    </location>
</feature>
<dbReference type="AlphaFoldDB" id="A0A934SED6"/>
<protein>
    <submittedName>
        <fullName evidence="5">Uncharacterized protein</fullName>
    </submittedName>
</protein>
<keyword evidence="3" id="KW-0472">Membrane</keyword>
<dbReference type="EMBL" id="JAENIJ010000025">
    <property type="protein sequence ID" value="MBK1883653.1"/>
    <property type="molecule type" value="Genomic_DNA"/>
</dbReference>
<feature type="chain" id="PRO_5037621958" evidence="4">
    <location>
        <begin position="22"/>
        <end position="215"/>
    </location>
</feature>
<dbReference type="Proteomes" id="UP000603141">
    <property type="component" value="Unassembled WGS sequence"/>
</dbReference>
<organism evidence="5 6">
    <name type="scientific">Luteolibacter pohnpeiensis</name>
    <dbReference type="NCBI Taxonomy" id="454153"/>
    <lineage>
        <taxon>Bacteria</taxon>
        <taxon>Pseudomonadati</taxon>
        <taxon>Verrucomicrobiota</taxon>
        <taxon>Verrucomicrobiia</taxon>
        <taxon>Verrucomicrobiales</taxon>
        <taxon>Verrucomicrobiaceae</taxon>
        <taxon>Luteolibacter</taxon>
    </lineage>
</organism>
<gene>
    <name evidence="5" type="ORF">JIN85_14625</name>
</gene>
<feature type="coiled-coil region" evidence="1">
    <location>
        <begin position="59"/>
        <end position="90"/>
    </location>
</feature>
<reference evidence="5" key="1">
    <citation type="submission" date="2021-01" db="EMBL/GenBank/DDBJ databases">
        <title>Modified the classification status of verrucomicrobia.</title>
        <authorList>
            <person name="Feng X."/>
        </authorList>
    </citation>
    <scope>NUCLEOTIDE SEQUENCE</scope>
    <source>
        <strain evidence="5">KCTC 22041</strain>
    </source>
</reference>
<feature type="coiled-coil region" evidence="1">
    <location>
        <begin position="143"/>
        <end position="177"/>
    </location>
</feature>
<keyword evidence="3" id="KW-1133">Transmembrane helix</keyword>
<keyword evidence="4" id="KW-0732">Signal</keyword>
<evidence type="ECO:0000256" key="4">
    <source>
        <dbReference type="SAM" id="SignalP"/>
    </source>
</evidence>
<proteinExistence type="predicted"/>
<evidence type="ECO:0000256" key="1">
    <source>
        <dbReference type="SAM" id="Coils"/>
    </source>
</evidence>
<evidence type="ECO:0000313" key="6">
    <source>
        <dbReference type="Proteomes" id="UP000603141"/>
    </source>
</evidence>
<keyword evidence="6" id="KW-1185">Reference proteome</keyword>